<dbReference type="PANTHER" id="PTHR33908">
    <property type="entry name" value="MANNOSYLTRANSFERASE YKCB-RELATED"/>
    <property type="match status" value="1"/>
</dbReference>
<dbReference type="AlphaFoldDB" id="A0A6B3LEL5"/>
<keyword evidence="2" id="KW-1003">Cell membrane</keyword>
<dbReference type="KEGG" id="soa:G3M56_013980"/>
<keyword evidence="6" id="KW-1133">Transmembrane helix</keyword>
<protein>
    <recommendedName>
        <fullName evidence="10">Glycosyltransferase RgtA/B/C/D-like domain-containing protein</fullName>
    </recommendedName>
</protein>
<evidence type="ECO:0000256" key="7">
    <source>
        <dbReference type="ARBA" id="ARBA00023136"/>
    </source>
</evidence>
<evidence type="ECO:0000256" key="6">
    <source>
        <dbReference type="ARBA" id="ARBA00022989"/>
    </source>
</evidence>
<comment type="subcellular location">
    <subcellularLocation>
        <location evidence="1">Cell membrane</location>
        <topology evidence="1">Multi-pass membrane protein</topology>
    </subcellularLocation>
</comment>
<name>A0A6B3LEL5_9BACT</name>
<dbReference type="EMBL" id="CP066776">
    <property type="protein sequence ID" value="QQL44955.1"/>
    <property type="molecule type" value="Genomic_DNA"/>
</dbReference>
<dbReference type="GO" id="GO:0005886">
    <property type="term" value="C:plasma membrane"/>
    <property type="evidence" value="ECO:0007669"/>
    <property type="project" value="UniProtKB-SubCell"/>
</dbReference>
<evidence type="ECO:0000256" key="1">
    <source>
        <dbReference type="ARBA" id="ARBA00004651"/>
    </source>
</evidence>
<evidence type="ECO:0000313" key="8">
    <source>
        <dbReference type="EMBL" id="QQL44955.1"/>
    </source>
</evidence>
<evidence type="ECO:0000256" key="2">
    <source>
        <dbReference type="ARBA" id="ARBA00022475"/>
    </source>
</evidence>
<dbReference type="Proteomes" id="UP000475117">
    <property type="component" value="Chromosome"/>
</dbReference>
<evidence type="ECO:0000256" key="4">
    <source>
        <dbReference type="ARBA" id="ARBA00022679"/>
    </source>
</evidence>
<accession>A0A6B3LEL5</accession>
<gene>
    <name evidence="8" type="ORF">G3M56_013980</name>
</gene>
<keyword evidence="4" id="KW-0808">Transferase</keyword>
<keyword evidence="9" id="KW-1185">Reference proteome</keyword>
<dbReference type="GO" id="GO:0016763">
    <property type="term" value="F:pentosyltransferase activity"/>
    <property type="evidence" value="ECO:0007669"/>
    <property type="project" value="TreeGrafter"/>
</dbReference>
<dbReference type="GO" id="GO:0009103">
    <property type="term" value="P:lipopolysaccharide biosynthetic process"/>
    <property type="evidence" value="ECO:0007669"/>
    <property type="project" value="UniProtKB-ARBA"/>
</dbReference>
<dbReference type="RefSeq" id="WP_164365305.1">
    <property type="nucleotide sequence ID" value="NZ_CP066776.1"/>
</dbReference>
<evidence type="ECO:0000256" key="3">
    <source>
        <dbReference type="ARBA" id="ARBA00022676"/>
    </source>
</evidence>
<organism evidence="8 9">
    <name type="scientific">Sulfuriroseicoccus oceanibius</name>
    <dbReference type="NCBI Taxonomy" id="2707525"/>
    <lineage>
        <taxon>Bacteria</taxon>
        <taxon>Pseudomonadati</taxon>
        <taxon>Verrucomicrobiota</taxon>
        <taxon>Verrucomicrobiia</taxon>
        <taxon>Verrucomicrobiales</taxon>
        <taxon>Verrucomicrobiaceae</taxon>
        <taxon>Sulfuriroseicoccus</taxon>
    </lineage>
</organism>
<sequence length="590" mass="65271">MAASSSTDSRSLVGWALVMVFVIVLTVFHLYADHRGLTTPEGMDRAQISREIARGNGAVTQNLKPLLVGERARHAAASGEAVDLAHFEDTYHSPLGLWIDAAVLKLGADNWALETSTDLLAPYAPDRMLIALSMGFLIGSVVLAYLLVARIFDHKIGVVVALVMVLCDLLWDFSRSGLPQTQMLFFFLASSFALFRAVENQERGEPVVRWIVLASALFGALALIHWITVWVFLGALVYVMVAFRPRALFAVVMLSVFAVVIAPALIRNYEVTGHVAGDARWAVSEGLIGAGGSSDLMRQTKVERGSIEGLPTRALVTSIDQMSNLTSYMGAMFAAPLFFLTLLHRFKRGEIGDFRWALFSMWVFAVFGMTLFGLEGDEMSTNQMHILFAPLMAAYGVALLAVLWGRMKFQGHGAVVTHGYMFIVVALSALPMLSAVVQTMKGYAWGEYRPNYPYIPALMQEVHDWMEDDEIIVSDMPEGVAWYGDRTAIALPVTSGEFAQLESVVKNDGLEIAAVHISPISANLPLIDGMDRLYKDWRELVAAPQLRRIAEPNPTQIQLKNFPYRVPNPILREMTLWAKRPLGPHADRRQ</sequence>
<evidence type="ECO:0008006" key="10">
    <source>
        <dbReference type="Google" id="ProtNLM"/>
    </source>
</evidence>
<dbReference type="PANTHER" id="PTHR33908:SF11">
    <property type="entry name" value="MEMBRANE PROTEIN"/>
    <property type="match status" value="1"/>
</dbReference>
<keyword evidence="7" id="KW-0472">Membrane</keyword>
<keyword evidence="3" id="KW-0328">Glycosyltransferase</keyword>
<evidence type="ECO:0000313" key="9">
    <source>
        <dbReference type="Proteomes" id="UP000475117"/>
    </source>
</evidence>
<reference evidence="8 9" key="1">
    <citation type="submission" date="2020-12" db="EMBL/GenBank/DDBJ databases">
        <title>Sulforoseuscoccus oceanibium gen. nov., sp. nov., a representative of the phylum Verrucomicrobia with special cytoplasmic membrane, and proposal of Sulforoseuscoccusaceae fam. nov.</title>
        <authorList>
            <person name="Xi F."/>
        </authorList>
    </citation>
    <scope>NUCLEOTIDE SEQUENCE [LARGE SCALE GENOMIC DNA]</scope>
    <source>
        <strain evidence="8 9">T37</strain>
    </source>
</reference>
<proteinExistence type="predicted"/>
<dbReference type="InterPro" id="IPR050297">
    <property type="entry name" value="LipidA_mod_glycosyltrf_83"/>
</dbReference>
<evidence type="ECO:0000256" key="5">
    <source>
        <dbReference type="ARBA" id="ARBA00022692"/>
    </source>
</evidence>
<keyword evidence="5" id="KW-0812">Transmembrane</keyword>